<feature type="transmembrane region" description="Helical" evidence="1">
    <location>
        <begin position="323"/>
        <end position="342"/>
    </location>
</feature>
<evidence type="ECO:0000256" key="1">
    <source>
        <dbReference type="SAM" id="Phobius"/>
    </source>
</evidence>
<organism evidence="2 3">
    <name type="scientific">Candidatus Woesebacteria bacterium GW2011_GWA1_39_21</name>
    <dbReference type="NCBI Taxonomy" id="1618550"/>
    <lineage>
        <taxon>Bacteria</taxon>
        <taxon>Candidatus Woeseibacteriota</taxon>
    </lineage>
</organism>
<dbReference type="Proteomes" id="UP000034246">
    <property type="component" value="Unassembled WGS sequence"/>
</dbReference>
<sequence length="551" mass="64604">MKEPIQKDSVTVVDSMLLSGEVIRLLSAYESVDKLKRKELIESNFKVSQILGSIAFLYERIRNTLDYKGDHLLRRNAIERILKRQIWEKKTGDVQKLSENLLKELIWARYLNNASIPKSKISEIHLVIEKYLRLFAFVDSKFDGKAFEENSNWFLGVLSSEIEEIIDPGIYIKESLNFEVFSWFRNRFIWEGHNLSAKDRDTQMFIAIHRSLNKSDKAWIRFRLLNAYLPAWEGLKSDKVDSLNERLFEIRDKIESQLNSSYQPRMFRFVQRQLPAFLVLKELIDKDYKKAKRIVSDPEKLENALQKICQARYSKIGSRIRRGVIRSIIYIFLTKALLALVIEIPYEVFVNKELNYLTLTINLVFSPLLMFIIGTTIKKPGEENTKRITQVVKSFVYKDDDVEKISFSLERQKVGYILSRVFLAFYIFIFFLIFSSIGLVLVQLGFNVLSATIFFFFSSLVLLFAYRVRYTATELNVAGEREGLLSHLFSLITMPFINVGSLLSQGLQRFNFFILIMDFLFEAPLKNVIRIFEEWNVFVKEKRDEVIEIPN</sequence>
<dbReference type="STRING" id="1618550.UT39_C0012G0052"/>
<feature type="transmembrane region" description="Helical" evidence="1">
    <location>
        <begin position="354"/>
        <end position="377"/>
    </location>
</feature>
<keyword evidence="1" id="KW-1133">Transmembrane helix</keyword>
<proteinExistence type="predicted"/>
<dbReference type="AlphaFoldDB" id="A0A0G0QKV1"/>
<reference evidence="2 3" key="1">
    <citation type="journal article" date="2015" name="Nature">
        <title>rRNA introns, odd ribosomes, and small enigmatic genomes across a large radiation of phyla.</title>
        <authorList>
            <person name="Brown C.T."/>
            <person name="Hug L.A."/>
            <person name="Thomas B.C."/>
            <person name="Sharon I."/>
            <person name="Castelle C.J."/>
            <person name="Singh A."/>
            <person name="Wilkins M.J."/>
            <person name="Williams K.H."/>
            <person name="Banfield J.F."/>
        </authorList>
    </citation>
    <scope>NUCLEOTIDE SEQUENCE [LARGE SCALE GENOMIC DNA]</scope>
</reference>
<evidence type="ECO:0000313" key="2">
    <source>
        <dbReference type="EMBL" id="KKR11030.1"/>
    </source>
</evidence>
<evidence type="ECO:0000313" key="3">
    <source>
        <dbReference type="Proteomes" id="UP000034246"/>
    </source>
</evidence>
<feature type="transmembrane region" description="Helical" evidence="1">
    <location>
        <begin position="448"/>
        <end position="466"/>
    </location>
</feature>
<gene>
    <name evidence="2" type="ORF">UT39_C0012G0052</name>
</gene>
<keyword evidence="1" id="KW-0472">Membrane</keyword>
<protein>
    <submittedName>
        <fullName evidence="2">Uncharacterized protein</fullName>
    </submittedName>
</protein>
<keyword evidence="1" id="KW-0812">Transmembrane</keyword>
<dbReference type="EMBL" id="LBWP01000012">
    <property type="protein sequence ID" value="KKR11030.1"/>
    <property type="molecule type" value="Genomic_DNA"/>
</dbReference>
<name>A0A0G0QKV1_9BACT</name>
<comment type="caution">
    <text evidence="2">The sequence shown here is derived from an EMBL/GenBank/DDBJ whole genome shotgun (WGS) entry which is preliminary data.</text>
</comment>
<accession>A0A0G0QKV1</accession>
<feature type="transmembrane region" description="Helical" evidence="1">
    <location>
        <begin position="421"/>
        <end position="442"/>
    </location>
</feature>